<reference evidence="1 2" key="1">
    <citation type="submission" date="2024-11" db="EMBL/GenBank/DDBJ databases">
        <authorList>
            <person name="Lucas J.A."/>
        </authorList>
    </citation>
    <scope>NUCLEOTIDE SEQUENCE [LARGE SCALE GENOMIC DNA]</scope>
    <source>
        <strain evidence="1 2">Z 5.4</strain>
    </source>
</reference>
<protein>
    <recommendedName>
        <fullName evidence="3">Xylose isomerase-like TIM barrel domain-containing protein</fullName>
    </recommendedName>
</protein>
<keyword evidence="2" id="KW-1185">Reference proteome</keyword>
<gene>
    <name evidence="1" type="ORF">ACJEBI_26650</name>
</gene>
<sequence length="384" mass="44820">MNKMMQYSTYKAELFAEYESVDKFCIEYGLDGMEVFMDDMLSRNQDLFDHKESILNKLRSLNVKRIHCSYWAYPTSFLTKNNFKELVERFGSKEKVAHYYGDLKGDHMFKRWAQEYQIASELNAQTYIFHLIDYAPIDGKWEYTISKADIQQAMIYMIQQFVIYLFDQNLLTKESPLIEVENAGWGLEHGLQTAEDFQLMYSQLYDPFQKVKIGWDLNHLLHAIGFDKGKKCSRFFLPDSEIIPHMVELEQKYGTEPKVFAQKWLEHNVLDSDLIKQVGCLHISDCALKTTEFFRNGKLTGHYYDSIVALDSWDKQENYGVDIVLSSYDSHIPLGDGILDPASINEMIFKIRAANPDLVILHELKNNTDQAAALRKQLERLDLK</sequence>
<name>A0ABW8RNE2_9BACI</name>
<proteinExistence type="predicted"/>
<dbReference type="RefSeq" id="WP_406583444.1">
    <property type="nucleotide sequence ID" value="NZ_JBJHQH010000031.1"/>
</dbReference>
<evidence type="ECO:0000313" key="2">
    <source>
        <dbReference type="Proteomes" id="UP001623041"/>
    </source>
</evidence>
<dbReference type="EMBL" id="JBJHQH010000031">
    <property type="protein sequence ID" value="MFK9095035.1"/>
    <property type="molecule type" value="Genomic_DNA"/>
</dbReference>
<dbReference type="Proteomes" id="UP001623041">
    <property type="component" value="Unassembled WGS sequence"/>
</dbReference>
<evidence type="ECO:0008006" key="3">
    <source>
        <dbReference type="Google" id="ProtNLM"/>
    </source>
</evidence>
<comment type="caution">
    <text evidence="1">The sequence shown here is derived from an EMBL/GenBank/DDBJ whole genome shotgun (WGS) entry which is preliminary data.</text>
</comment>
<accession>A0ABW8RNE2</accession>
<evidence type="ECO:0000313" key="1">
    <source>
        <dbReference type="EMBL" id="MFK9095035.1"/>
    </source>
</evidence>
<organism evidence="1 2">
    <name type="scientific">Bacillus salipaludis</name>
    <dbReference type="NCBI Taxonomy" id="2547811"/>
    <lineage>
        <taxon>Bacteria</taxon>
        <taxon>Bacillati</taxon>
        <taxon>Bacillota</taxon>
        <taxon>Bacilli</taxon>
        <taxon>Bacillales</taxon>
        <taxon>Bacillaceae</taxon>
        <taxon>Bacillus</taxon>
    </lineage>
</organism>